<gene>
    <name evidence="11" type="primary">CNX1</name>
    <name evidence="11" type="ORF">TRFO_17969</name>
</gene>
<organism evidence="11 12">
    <name type="scientific">Tritrichomonas foetus</name>
    <dbReference type="NCBI Taxonomy" id="1144522"/>
    <lineage>
        <taxon>Eukaryota</taxon>
        <taxon>Metamonada</taxon>
        <taxon>Parabasalia</taxon>
        <taxon>Tritrichomonadida</taxon>
        <taxon>Tritrichomonadidae</taxon>
        <taxon>Tritrichomonas</taxon>
    </lineage>
</organism>
<comment type="caution">
    <text evidence="11">The sequence shown here is derived from an EMBL/GenBank/DDBJ whole genome shotgun (WGS) entry which is preliminary data.</text>
</comment>
<dbReference type="SUPFAM" id="SSF63887">
    <property type="entry name" value="P-domain of calnexin/calreticulin"/>
    <property type="match status" value="1"/>
</dbReference>
<dbReference type="FunFam" id="2.10.250.10:FF:000001">
    <property type="entry name" value="Calnexin homolog"/>
    <property type="match status" value="1"/>
</dbReference>
<evidence type="ECO:0000256" key="9">
    <source>
        <dbReference type="RuleBase" id="RU362126"/>
    </source>
</evidence>
<keyword evidence="4 9" id="KW-0256">Endoplasmic reticulum</keyword>
<evidence type="ECO:0000256" key="8">
    <source>
        <dbReference type="PIRSR" id="PIRSR601580-3"/>
    </source>
</evidence>
<feature type="region of interest" description="Disordered" evidence="10">
    <location>
        <begin position="221"/>
        <end position="272"/>
    </location>
</feature>
<feature type="disulfide bond" evidence="8">
    <location>
        <begin position="117"/>
        <end position="150"/>
    </location>
</feature>
<evidence type="ECO:0000256" key="4">
    <source>
        <dbReference type="ARBA" id="ARBA00022824"/>
    </source>
</evidence>
<evidence type="ECO:0000256" key="7">
    <source>
        <dbReference type="ARBA" id="ARBA00023186"/>
    </source>
</evidence>
<dbReference type="GO" id="GO:0036503">
    <property type="term" value="P:ERAD pathway"/>
    <property type="evidence" value="ECO:0007669"/>
    <property type="project" value="TreeGrafter"/>
</dbReference>
<evidence type="ECO:0000256" key="6">
    <source>
        <dbReference type="ARBA" id="ARBA00023136"/>
    </source>
</evidence>
<evidence type="ECO:0000256" key="2">
    <source>
        <dbReference type="ARBA" id="ARBA00010983"/>
    </source>
</evidence>
<dbReference type="AlphaFoldDB" id="A0A1J4KLV3"/>
<dbReference type="InterPro" id="IPR001580">
    <property type="entry name" value="Calret/calnex"/>
</dbReference>
<name>A0A1J4KLV3_9EUKA</name>
<dbReference type="RefSeq" id="XP_068365417.1">
    <property type="nucleotide sequence ID" value="XM_068499898.1"/>
</dbReference>
<evidence type="ECO:0000313" key="11">
    <source>
        <dbReference type="EMBL" id="OHT12281.1"/>
    </source>
</evidence>
<dbReference type="GO" id="GO:0006457">
    <property type="term" value="P:protein folding"/>
    <property type="evidence" value="ECO:0007669"/>
    <property type="project" value="InterPro"/>
</dbReference>
<proteinExistence type="inferred from homology"/>
<dbReference type="GO" id="GO:0005789">
    <property type="term" value="C:endoplasmic reticulum membrane"/>
    <property type="evidence" value="ECO:0007669"/>
    <property type="project" value="UniProtKB-SubCell"/>
</dbReference>
<dbReference type="InterPro" id="IPR013320">
    <property type="entry name" value="ConA-like_dom_sf"/>
</dbReference>
<evidence type="ECO:0000256" key="5">
    <source>
        <dbReference type="ARBA" id="ARBA00022989"/>
    </source>
</evidence>
<accession>A0A1J4KLV3</accession>
<evidence type="ECO:0000256" key="10">
    <source>
        <dbReference type="SAM" id="MobiDB-lite"/>
    </source>
</evidence>
<evidence type="ECO:0000256" key="1">
    <source>
        <dbReference type="ARBA" id="ARBA00004389"/>
    </source>
</evidence>
<comment type="similarity">
    <text evidence="2 9">Belongs to the calreticulin family.</text>
</comment>
<keyword evidence="6 9" id="KW-0472">Membrane</keyword>
<keyword evidence="5 9" id="KW-1133">Transmembrane helix</keyword>
<sequence length="501" mass="58594">MFLFFLQTTLSLWGSPNRPKDQNGFPYLPDCRILYHENFSDPNALDYWIPTMHFRYTGKWKAEQTFPLQTRRGERAIVMKEKEKPHAISHKFRHPIVAPNETLVIQYEMRSQFLFTCTSAFMKIFTSPDFDPTDLSNSTDKFIEFGPERCGPFNQTRLNFFTKDENGKQIEHKLKHPYFIPVDEISHLYTLIIRPNNTFEYLIDNRSMRNGTFTDDFDIPLVEGPTMDDPNDVKPSDWDDRPIIPDPYEVKPADWDDNAPNTIPDPKKLNPPEGWLLNEPQHILDTESKKPREWNEQLMGEWKPQLVPNPKCIKAPGCGPYKPPRIRNPKARGVWKPKMVPNPFYKGEWRPKQIPNPNYKLLSQSDNHNFVMPPITGIGFDLWTAQREFAFTNILIATNETAVKSWNNEDFNPRQRRQIRAMKINYQWIFTDEPPDRPGPGVTGYAFYLGRCVKRQWARVPNKPAVVAISVAVILITIPLTIICCDIFSDPFEYQYEKKHQ</sequence>
<dbReference type="InterPro" id="IPR009033">
    <property type="entry name" value="Calreticulin/calnexin_P_dom_sf"/>
</dbReference>
<dbReference type="EMBL" id="MLAK01000567">
    <property type="protein sequence ID" value="OHT12281.1"/>
    <property type="molecule type" value="Genomic_DNA"/>
</dbReference>
<dbReference type="Pfam" id="PF00262">
    <property type="entry name" value="Calreticulin"/>
    <property type="match status" value="1"/>
</dbReference>
<evidence type="ECO:0000256" key="3">
    <source>
        <dbReference type="ARBA" id="ARBA00022692"/>
    </source>
</evidence>
<dbReference type="PANTHER" id="PTHR11073">
    <property type="entry name" value="CALRETICULIN AND CALNEXIN"/>
    <property type="match status" value="1"/>
</dbReference>
<dbReference type="OrthoDB" id="1938156at2759"/>
<keyword evidence="8" id="KW-1015">Disulfide bond</keyword>
<dbReference type="GeneID" id="94834602"/>
<dbReference type="PRINTS" id="PR00626">
    <property type="entry name" value="CALRETICULIN"/>
</dbReference>
<keyword evidence="12" id="KW-1185">Reference proteome</keyword>
<dbReference type="SUPFAM" id="SSF49899">
    <property type="entry name" value="Concanavalin A-like lectins/glucanases"/>
    <property type="match status" value="1"/>
</dbReference>
<feature type="transmembrane region" description="Helical" evidence="9">
    <location>
        <begin position="465"/>
        <end position="489"/>
    </location>
</feature>
<dbReference type="VEuPathDB" id="TrichDB:TRFO_17969"/>
<reference evidence="11" key="1">
    <citation type="submission" date="2016-10" db="EMBL/GenBank/DDBJ databases">
        <authorList>
            <person name="Benchimol M."/>
            <person name="Almeida L.G."/>
            <person name="Vasconcelos A.T."/>
            <person name="Perreira-Neves A."/>
            <person name="Rosa I.A."/>
            <person name="Tasca T."/>
            <person name="Bogo M.R."/>
            <person name="de Souza W."/>
        </authorList>
    </citation>
    <scope>NUCLEOTIDE SEQUENCE [LARGE SCALE GENOMIC DNA]</scope>
    <source>
        <strain evidence="11">K</strain>
    </source>
</reference>
<dbReference type="GO" id="GO:0005509">
    <property type="term" value="F:calcium ion binding"/>
    <property type="evidence" value="ECO:0007669"/>
    <property type="project" value="InterPro"/>
</dbReference>
<dbReference type="Proteomes" id="UP000179807">
    <property type="component" value="Unassembled WGS sequence"/>
</dbReference>
<comment type="subcellular location">
    <subcellularLocation>
        <location evidence="1">Endoplasmic reticulum membrane</location>
        <topology evidence="1">Single-pass membrane protein</topology>
    </subcellularLocation>
</comment>
<feature type="compositionally biased region" description="Basic and acidic residues" evidence="10">
    <location>
        <begin position="231"/>
        <end position="254"/>
    </location>
</feature>
<evidence type="ECO:0000313" key="12">
    <source>
        <dbReference type="Proteomes" id="UP000179807"/>
    </source>
</evidence>
<keyword evidence="7 9" id="KW-0143">Chaperone</keyword>
<dbReference type="PANTHER" id="PTHR11073:SF1">
    <property type="entry name" value="CALNEXIN 14D-RELATED"/>
    <property type="match status" value="1"/>
</dbReference>
<dbReference type="Gene3D" id="2.10.250.10">
    <property type="entry name" value="Calreticulin/calnexin, P domain"/>
    <property type="match status" value="1"/>
</dbReference>
<keyword evidence="3 9" id="KW-0812">Transmembrane</keyword>
<dbReference type="Gene3D" id="2.60.120.200">
    <property type="match status" value="1"/>
</dbReference>
<dbReference type="GO" id="GO:0051082">
    <property type="term" value="F:unfolded protein binding"/>
    <property type="evidence" value="ECO:0007669"/>
    <property type="project" value="InterPro"/>
</dbReference>
<protein>
    <submittedName>
        <fullName evidence="11">Calnexin 1</fullName>
    </submittedName>
</protein>